<dbReference type="GO" id="GO:0006777">
    <property type="term" value="P:Mo-molybdopterin cofactor biosynthetic process"/>
    <property type="evidence" value="ECO:0007669"/>
    <property type="project" value="TreeGrafter"/>
</dbReference>
<reference evidence="2" key="1">
    <citation type="submission" date="2015-03" db="EMBL/GenBank/DDBJ databases">
        <title>Metagenome Sequencing of an Archaeal-Dominated Microbial Community from a Hot Spring at the Los Azufres Geothermal Field, Mexico.</title>
        <authorList>
            <person name="Servin-Garciduenas L.E."/>
            <person name="Martinez-Romero E."/>
        </authorList>
    </citation>
    <scope>NUCLEOTIDE SEQUENCE [LARGE SCALE GENOMIC DNA]</scope>
    <source>
        <strain evidence="2">AZ1-454</strain>
    </source>
</reference>
<dbReference type="CDD" id="cd00887">
    <property type="entry name" value="MoeA"/>
    <property type="match status" value="1"/>
</dbReference>
<gene>
    <name evidence="3" type="ORF">TQ35_000450</name>
    <name evidence="2" type="ORF">TQ35_04630</name>
</gene>
<dbReference type="InterPro" id="IPR036688">
    <property type="entry name" value="MoeA_C_domain_IV_sf"/>
</dbReference>
<dbReference type="SMART" id="SM00852">
    <property type="entry name" value="MoCF_biosynth"/>
    <property type="match status" value="1"/>
</dbReference>
<dbReference type="GO" id="GO:0005737">
    <property type="term" value="C:cytoplasm"/>
    <property type="evidence" value="ECO:0007669"/>
    <property type="project" value="TreeGrafter"/>
</dbReference>
<dbReference type="Gene3D" id="3.40.980.10">
    <property type="entry name" value="MoaB/Mog-like domain"/>
    <property type="match status" value="1"/>
</dbReference>
<evidence type="ECO:0000313" key="2">
    <source>
        <dbReference type="EMBL" id="KJR78932.1"/>
    </source>
</evidence>
<dbReference type="EMBL" id="JZWS01000035">
    <property type="protein sequence ID" value="KJR78932.1"/>
    <property type="molecule type" value="Genomic_DNA"/>
</dbReference>
<evidence type="ECO:0000259" key="1">
    <source>
        <dbReference type="SMART" id="SM00852"/>
    </source>
</evidence>
<dbReference type="SUPFAM" id="SSF63882">
    <property type="entry name" value="MoeA N-terminal region -like"/>
    <property type="match status" value="1"/>
</dbReference>
<organism evidence="2">
    <name type="scientific">Candidatus Aramenus sulfurataquae</name>
    <dbReference type="NCBI Taxonomy" id="1326980"/>
    <lineage>
        <taxon>Archaea</taxon>
        <taxon>Thermoproteota</taxon>
        <taxon>Thermoprotei</taxon>
        <taxon>Sulfolobales</taxon>
        <taxon>Sulfolobaceae</taxon>
        <taxon>Candidatus Aramenus</taxon>
    </lineage>
</organism>
<dbReference type="Pfam" id="PF00994">
    <property type="entry name" value="MoCF_biosynth"/>
    <property type="match status" value="1"/>
</dbReference>
<dbReference type="InterPro" id="IPR005110">
    <property type="entry name" value="MoeA_linker/N"/>
</dbReference>
<dbReference type="GO" id="GO:0061599">
    <property type="term" value="F:molybdopterin molybdotransferase activity"/>
    <property type="evidence" value="ECO:0007669"/>
    <property type="project" value="TreeGrafter"/>
</dbReference>
<dbReference type="InterPro" id="IPR036425">
    <property type="entry name" value="MoaB/Mog-like_dom_sf"/>
</dbReference>
<dbReference type="PANTHER" id="PTHR10192">
    <property type="entry name" value="MOLYBDOPTERIN BIOSYNTHESIS PROTEIN"/>
    <property type="match status" value="1"/>
</dbReference>
<accession>A0A0F2LN30</accession>
<dbReference type="PANTHER" id="PTHR10192:SF19">
    <property type="entry name" value="MOLYBDOPTERIN BIOSYNTHESIS PROTEIN MJ0666-RELATED"/>
    <property type="match status" value="1"/>
</dbReference>
<dbReference type="Gene3D" id="2.170.190.11">
    <property type="entry name" value="Molybdopterin biosynthesis moea protein, domain 3"/>
    <property type="match status" value="1"/>
</dbReference>
<protein>
    <submittedName>
        <fullName evidence="2">Molybdenum cofactor synthesis protein</fullName>
    </submittedName>
    <submittedName>
        <fullName evidence="3">Molybdopterin molybdotransferase MoeA</fullName>
    </submittedName>
</protein>
<sequence>MMLIPLEEARKKIEELSFTPKVAEVDLLEAVGHLVVEDIYSEIDIPATNVSAMDGFTINVKDSGKRLKIAGKVYPSTKEVPKLKEGEAYYVTTGAPIPEGANCVVRVEGAKVIGDYLEVGEKTFEGKDIVRKGDNVKKGELIIRRGEEVRPYHLGILSYQRKKRLRVLDLSFAVFANGDEIVEMGKEGEGIPDSISPILFPLLRHFGRPVYLGVARDREDSVVEMMKKAIEHDFVISIGGSSMGEKDYVKRVIERMGQLLFEGVSVNVIKRGGVGLIQGKPVLVLPGQVVSAVTSFHEFGLGLISRFLGVDVRRYEEVELAIDVEVNHKMDSVYLFYVDGGKAFPLRWGVGLYNEINKANAFGVLKRGIKYRKGDKVIVQRLL</sequence>
<feature type="domain" description="MoaB/Mog" evidence="1">
    <location>
        <begin position="173"/>
        <end position="306"/>
    </location>
</feature>
<dbReference type="InterPro" id="IPR001453">
    <property type="entry name" value="MoaB/Mog_dom"/>
</dbReference>
<dbReference type="Gene3D" id="3.90.105.10">
    <property type="entry name" value="Molybdopterin biosynthesis moea protein, domain 2"/>
    <property type="match status" value="1"/>
</dbReference>
<comment type="caution">
    <text evidence="2">The sequence shown here is derived from an EMBL/GenBank/DDBJ whole genome shotgun (WGS) entry which is preliminary data.</text>
</comment>
<dbReference type="SUPFAM" id="SSF53218">
    <property type="entry name" value="Molybdenum cofactor biosynthesis proteins"/>
    <property type="match status" value="1"/>
</dbReference>
<dbReference type="AlphaFoldDB" id="A0A0F2LN30"/>
<dbReference type="EMBL" id="JZWS02000001">
    <property type="protein sequence ID" value="MCL7343043.1"/>
    <property type="molecule type" value="Genomic_DNA"/>
</dbReference>
<dbReference type="InterPro" id="IPR036135">
    <property type="entry name" value="MoeA_linker/N_sf"/>
</dbReference>
<dbReference type="Pfam" id="PF03453">
    <property type="entry name" value="MoeA_N"/>
    <property type="match status" value="1"/>
</dbReference>
<evidence type="ECO:0000313" key="3">
    <source>
        <dbReference type="EMBL" id="MCL7343043.1"/>
    </source>
</evidence>
<dbReference type="InterPro" id="IPR038987">
    <property type="entry name" value="MoeA-like"/>
</dbReference>
<proteinExistence type="predicted"/>
<name>A0A0F2LN30_9CREN</name>
<reference evidence="3" key="2">
    <citation type="submission" date="2022-05" db="EMBL/GenBank/DDBJ databases">
        <title>Metagenome Sequencing of an Archaeal-Dominated Microbial Community from a Hot Spring at the Los Azufres Geothermal Field, Mexico.</title>
        <authorList>
            <person name="Marin-Paredes R."/>
            <person name="Martinez-Romero E."/>
            <person name="Servin-Garciduenas L.E."/>
        </authorList>
    </citation>
    <scope>NUCLEOTIDE SEQUENCE</scope>
    <source>
        <strain evidence="3">AZ1-454</strain>
    </source>
</reference>
<dbReference type="Gene3D" id="2.40.340.10">
    <property type="entry name" value="MoeA, C-terminal, domain IV"/>
    <property type="match status" value="1"/>
</dbReference>